<evidence type="ECO:0000313" key="1">
    <source>
        <dbReference type="EMBL" id="THC92350.1"/>
    </source>
</evidence>
<dbReference type="AlphaFoldDB" id="A0A4S3JBA8"/>
<dbReference type="Proteomes" id="UP000308092">
    <property type="component" value="Unassembled WGS sequence"/>
</dbReference>
<accession>A0A4S3JBA8</accession>
<organism evidence="1 2">
    <name type="scientific">Aspergillus tanneri</name>
    <dbReference type="NCBI Taxonomy" id="1220188"/>
    <lineage>
        <taxon>Eukaryota</taxon>
        <taxon>Fungi</taxon>
        <taxon>Dikarya</taxon>
        <taxon>Ascomycota</taxon>
        <taxon>Pezizomycotina</taxon>
        <taxon>Eurotiomycetes</taxon>
        <taxon>Eurotiomycetidae</taxon>
        <taxon>Eurotiales</taxon>
        <taxon>Aspergillaceae</taxon>
        <taxon>Aspergillus</taxon>
        <taxon>Aspergillus subgen. Circumdati</taxon>
    </lineage>
</organism>
<protein>
    <submittedName>
        <fullName evidence="1">Uncharacterized protein</fullName>
    </submittedName>
</protein>
<comment type="caution">
    <text evidence="1">The sequence shown here is derived from an EMBL/GenBank/DDBJ whole genome shotgun (WGS) entry which is preliminary data.</text>
</comment>
<proteinExistence type="predicted"/>
<evidence type="ECO:0000313" key="2">
    <source>
        <dbReference type="Proteomes" id="UP000308092"/>
    </source>
</evidence>
<gene>
    <name evidence="1" type="ORF">EYZ11_008194</name>
</gene>
<dbReference type="EMBL" id="SOSA01000342">
    <property type="protein sequence ID" value="THC92350.1"/>
    <property type="molecule type" value="Genomic_DNA"/>
</dbReference>
<reference evidence="1 2" key="1">
    <citation type="submission" date="2019-03" db="EMBL/GenBank/DDBJ databases">
        <title>The genome sequence of a newly discovered highly antifungal drug resistant Aspergillus species, Aspergillus tanneri NIH 1004.</title>
        <authorList>
            <person name="Mounaud S."/>
            <person name="Singh I."/>
            <person name="Joardar V."/>
            <person name="Pakala S."/>
            <person name="Pakala S."/>
            <person name="Venepally P."/>
            <person name="Hoover J."/>
            <person name="Nierman W."/>
            <person name="Chung J."/>
            <person name="Losada L."/>
        </authorList>
    </citation>
    <scope>NUCLEOTIDE SEQUENCE [LARGE SCALE GENOMIC DNA]</scope>
    <source>
        <strain evidence="1 2">NIH1004</strain>
    </source>
</reference>
<name>A0A4S3JBA8_9EURO</name>
<sequence>MKDIVSPARKYRLIHFEGCDVNFEVDRIPHILLLREWLKDIVTGKENNWAELVEVTHPAMIYGQYFATLY</sequence>
<dbReference type="VEuPathDB" id="FungiDB:EYZ11_008194"/>
<keyword evidence="2" id="KW-1185">Reference proteome</keyword>